<evidence type="ECO:0000313" key="1">
    <source>
        <dbReference type="Ensembl" id="ENSCANP00000031324.1"/>
    </source>
</evidence>
<protein>
    <submittedName>
        <fullName evidence="1">Uncharacterized protein</fullName>
    </submittedName>
</protein>
<dbReference type="Proteomes" id="UP000233080">
    <property type="component" value="Unassembled WGS sequence"/>
</dbReference>
<dbReference type="Ensembl" id="ENSCANT00000054540.1">
    <property type="protein sequence ID" value="ENSCANP00000031324.1"/>
    <property type="gene ID" value="ENSCANG00000039330.1"/>
</dbReference>
<name>A0A2K5JR60_COLAP</name>
<accession>A0A2K5JR60</accession>
<dbReference type="AlphaFoldDB" id="A0A2K5JR60"/>
<proteinExistence type="predicted"/>
<organism evidence="1 2">
    <name type="scientific">Colobus angolensis palliatus</name>
    <name type="common">Peters' Angolan colobus</name>
    <dbReference type="NCBI Taxonomy" id="336983"/>
    <lineage>
        <taxon>Eukaryota</taxon>
        <taxon>Metazoa</taxon>
        <taxon>Chordata</taxon>
        <taxon>Craniata</taxon>
        <taxon>Vertebrata</taxon>
        <taxon>Euteleostomi</taxon>
        <taxon>Mammalia</taxon>
        <taxon>Eutheria</taxon>
        <taxon>Euarchontoglires</taxon>
        <taxon>Primates</taxon>
        <taxon>Haplorrhini</taxon>
        <taxon>Catarrhini</taxon>
        <taxon>Cercopithecidae</taxon>
        <taxon>Colobinae</taxon>
        <taxon>Colobus</taxon>
    </lineage>
</organism>
<evidence type="ECO:0000313" key="2">
    <source>
        <dbReference type="Proteomes" id="UP000233080"/>
    </source>
</evidence>
<keyword evidence="2" id="KW-1185">Reference proteome</keyword>
<reference evidence="1" key="2">
    <citation type="submission" date="2025-09" db="UniProtKB">
        <authorList>
            <consortium name="Ensembl"/>
        </authorList>
    </citation>
    <scope>IDENTIFICATION</scope>
</reference>
<reference evidence="1" key="1">
    <citation type="submission" date="2025-08" db="UniProtKB">
        <authorList>
            <consortium name="Ensembl"/>
        </authorList>
    </citation>
    <scope>IDENTIFICATION</scope>
</reference>
<sequence length="44" mass="5157">MSRYRSTDNGGPVRTGRVREGSIEEAVRRLCQENKWESPQLFFL</sequence>